<dbReference type="EMBL" id="JARKIE010000461">
    <property type="protein sequence ID" value="KAJ7637227.1"/>
    <property type="molecule type" value="Genomic_DNA"/>
</dbReference>
<accession>A0AAD7C2V7</accession>
<name>A0AAD7C2V7_MYCRO</name>
<dbReference type="AlphaFoldDB" id="A0AAD7C2V7"/>
<evidence type="ECO:0000313" key="1">
    <source>
        <dbReference type="EMBL" id="KAJ7637227.1"/>
    </source>
</evidence>
<sequence>MSTFLCGTDRNEWCTSGIPALESAEEQCYSLEKDWVLVEIRKPRGYIESHYLACQGLSTLIIGSDLAPPIDPSSPEPIIQLCCPSFTYVLPPGCPHTAICRTNTIEECKQELERRWLTGGWTGINQEREQELAGHKGQLVSVKQGLFRRSRSSLFSSAYQNMVQNVK</sequence>
<evidence type="ECO:0000313" key="2">
    <source>
        <dbReference type="Proteomes" id="UP001221757"/>
    </source>
</evidence>
<gene>
    <name evidence="1" type="ORF">B0H17DRAFT_1149554</name>
</gene>
<dbReference type="Proteomes" id="UP001221757">
    <property type="component" value="Unassembled WGS sequence"/>
</dbReference>
<protein>
    <submittedName>
        <fullName evidence="1">Uncharacterized protein</fullName>
    </submittedName>
</protein>
<reference evidence="1" key="1">
    <citation type="submission" date="2023-03" db="EMBL/GenBank/DDBJ databases">
        <title>Massive genome expansion in bonnet fungi (Mycena s.s.) driven by repeated elements and novel gene families across ecological guilds.</title>
        <authorList>
            <consortium name="Lawrence Berkeley National Laboratory"/>
            <person name="Harder C.B."/>
            <person name="Miyauchi S."/>
            <person name="Viragh M."/>
            <person name="Kuo A."/>
            <person name="Thoen E."/>
            <person name="Andreopoulos B."/>
            <person name="Lu D."/>
            <person name="Skrede I."/>
            <person name="Drula E."/>
            <person name="Henrissat B."/>
            <person name="Morin E."/>
            <person name="Kohler A."/>
            <person name="Barry K."/>
            <person name="LaButti K."/>
            <person name="Morin E."/>
            <person name="Salamov A."/>
            <person name="Lipzen A."/>
            <person name="Mereny Z."/>
            <person name="Hegedus B."/>
            <person name="Baldrian P."/>
            <person name="Stursova M."/>
            <person name="Weitz H."/>
            <person name="Taylor A."/>
            <person name="Grigoriev I.V."/>
            <person name="Nagy L.G."/>
            <person name="Martin F."/>
            <person name="Kauserud H."/>
        </authorList>
    </citation>
    <scope>NUCLEOTIDE SEQUENCE</scope>
    <source>
        <strain evidence="1">CBHHK067</strain>
    </source>
</reference>
<organism evidence="1 2">
    <name type="scientific">Mycena rosella</name>
    <name type="common">Pink bonnet</name>
    <name type="synonym">Agaricus rosellus</name>
    <dbReference type="NCBI Taxonomy" id="1033263"/>
    <lineage>
        <taxon>Eukaryota</taxon>
        <taxon>Fungi</taxon>
        <taxon>Dikarya</taxon>
        <taxon>Basidiomycota</taxon>
        <taxon>Agaricomycotina</taxon>
        <taxon>Agaricomycetes</taxon>
        <taxon>Agaricomycetidae</taxon>
        <taxon>Agaricales</taxon>
        <taxon>Marasmiineae</taxon>
        <taxon>Mycenaceae</taxon>
        <taxon>Mycena</taxon>
    </lineage>
</organism>
<comment type="caution">
    <text evidence="1">The sequence shown here is derived from an EMBL/GenBank/DDBJ whole genome shotgun (WGS) entry which is preliminary data.</text>
</comment>
<keyword evidence="2" id="KW-1185">Reference proteome</keyword>
<proteinExistence type="predicted"/>